<evidence type="ECO:0000313" key="14">
    <source>
        <dbReference type="EMBL" id="AHA27892.1"/>
    </source>
</evidence>
<evidence type="ECO:0000256" key="9">
    <source>
        <dbReference type="ARBA" id="ARBA00023167"/>
    </source>
</evidence>
<name>U6B833_9HYPH</name>
<evidence type="ECO:0000259" key="12">
    <source>
        <dbReference type="Pfam" id="PF00742"/>
    </source>
</evidence>
<dbReference type="InterPro" id="IPR036291">
    <property type="entry name" value="NAD(P)-bd_dom_sf"/>
</dbReference>
<dbReference type="GO" id="GO:0004412">
    <property type="term" value="F:homoserine dehydrogenase activity"/>
    <property type="evidence" value="ECO:0007669"/>
    <property type="project" value="UniProtKB-EC"/>
</dbReference>
<evidence type="ECO:0000256" key="4">
    <source>
        <dbReference type="ARBA" id="ARBA00013213"/>
    </source>
</evidence>
<dbReference type="PANTHER" id="PTHR43331:SF1">
    <property type="entry name" value="HOMOSERINE DEHYDROGENASE"/>
    <property type="match status" value="1"/>
</dbReference>
<dbReference type="SUPFAM" id="SSF55347">
    <property type="entry name" value="Glyceraldehyde-3-phosphate dehydrogenase-like, C-terminal domain"/>
    <property type="match status" value="1"/>
</dbReference>
<dbReference type="Gene3D" id="3.30.360.10">
    <property type="entry name" value="Dihydrodipicolinate Reductase, domain 2"/>
    <property type="match status" value="1"/>
</dbReference>
<dbReference type="Gene3D" id="3.30.70.260">
    <property type="match status" value="1"/>
</dbReference>
<dbReference type="EMBL" id="CP006604">
    <property type="protein sequence ID" value="AHA27892.1"/>
    <property type="molecule type" value="Genomic_DNA"/>
</dbReference>
<protein>
    <recommendedName>
        <fullName evidence="5">Homoserine dehydrogenase</fullName>
        <ecNumber evidence="4">1.1.1.3</ecNumber>
    </recommendedName>
</protein>
<feature type="domain" description="Homoserine dehydrogenase catalytic" evidence="12">
    <location>
        <begin position="139"/>
        <end position="316"/>
    </location>
</feature>
<dbReference type="Pfam" id="PF00742">
    <property type="entry name" value="Homoserine_dh"/>
    <property type="match status" value="1"/>
</dbReference>
<dbReference type="AlphaFoldDB" id="U6B833"/>
<dbReference type="PIRSF" id="PIRSF000098">
    <property type="entry name" value="Homoser_dehydrog"/>
    <property type="match status" value="1"/>
</dbReference>
<dbReference type="eggNOG" id="COG0460">
    <property type="taxonomic scope" value="Bacteria"/>
</dbReference>
<keyword evidence="11" id="KW-0521">NADP</keyword>
<dbReference type="GO" id="GO:0009086">
    <property type="term" value="P:methionine biosynthetic process"/>
    <property type="evidence" value="ECO:0007669"/>
    <property type="project" value="UniProtKB-KW"/>
</dbReference>
<feature type="active site" description="Proton donor" evidence="10">
    <location>
        <position position="207"/>
    </location>
</feature>
<sequence>MKDVLKIGVAGLGTVGSSLIKLIRSNVDRLRISCGSLIVISAVSARNRNIDRGVDIVNIEWFDDPLDMAEKAEIDVFVELIGGDDYFSYDSVRAALSRGIHVVTANKALLATYGTDLALIAKNNGAILNFEASVAGGIPVIKVLKDCLACNEVTRIYGILNGTCNYILSHMEKTGLNFIDCLHEAKVCGYAEDNSKFDINGADSAHKLSILSAIAFGLNTSIDGIDYEGISDITIDDIDAASNFGYRIKLLASVQRIGSSIIRRVYPVMLKSDTDIALVDGITNAVVIETDILGKLVMIGSGAGGNPTASAVLSDICDIAKFNLRSSSSLFLERSMSSSDNLQLSNMHEQEKEYFIRLKILNADGVLDKVIARITEKNVSWRILTCPHDDRDPQQCSVFIITHPMLELFVRNAVKHVSESSDVICSKVICIENF</sequence>
<keyword evidence="7" id="KW-0791">Threonine biosynthesis</keyword>
<dbReference type="UniPathway" id="UPA00051">
    <property type="reaction ID" value="UER00465"/>
</dbReference>
<proteinExistence type="inferred from homology"/>
<dbReference type="GO" id="GO:0050661">
    <property type="term" value="F:NADP binding"/>
    <property type="evidence" value="ECO:0007669"/>
    <property type="project" value="InterPro"/>
</dbReference>
<evidence type="ECO:0000256" key="8">
    <source>
        <dbReference type="ARBA" id="ARBA00023002"/>
    </source>
</evidence>
<dbReference type="SUPFAM" id="SSF51735">
    <property type="entry name" value="NAD(P)-binding Rossmann-fold domains"/>
    <property type="match status" value="1"/>
</dbReference>
<evidence type="ECO:0000313" key="15">
    <source>
        <dbReference type="Proteomes" id="UP000017862"/>
    </source>
</evidence>
<evidence type="ECO:0000256" key="11">
    <source>
        <dbReference type="PIRSR" id="PIRSR000098-2"/>
    </source>
</evidence>
<feature type="binding site" evidence="11">
    <location>
        <begin position="10"/>
        <end position="17"/>
    </location>
    <ligand>
        <name>NADP(+)</name>
        <dbReference type="ChEBI" id="CHEBI:58349"/>
    </ligand>
</feature>
<organism evidence="14 15">
    <name type="scientific">Candidatus Liberibacter americanus str. Sao Paulo</name>
    <dbReference type="NCBI Taxonomy" id="1261131"/>
    <lineage>
        <taxon>Bacteria</taxon>
        <taxon>Pseudomonadati</taxon>
        <taxon>Pseudomonadota</taxon>
        <taxon>Alphaproteobacteria</taxon>
        <taxon>Hyphomicrobiales</taxon>
        <taxon>Rhizobiaceae</taxon>
        <taxon>Liberibacter</taxon>
    </lineage>
</organism>
<evidence type="ECO:0000256" key="5">
    <source>
        <dbReference type="ARBA" id="ARBA00013376"/>
    </source>
</evidence>
<feature type="binding site" evidence="11">
    <location>
        <position position="107"/>
    </location>
    <ligand>
        <name>NADPH</name>
        <dbReference type="ChEBI" id="CHEBI:57783"/>
    </ligand>
</feature>
<dbReference type="Proteomes" id="UP000017862">
    <property type="component" value="Chromosome"/>
</dbReference>
<accession>U6B833</accession>
<dbReference type="FunFam" id="3.30.360.10:FF:000005">
    <property type="entry name" value="Homoserine dehydrogenase"/>
    <property type="match status" value="1"/>
</dbReference>
<reference evidence="14 15" key="1">
    <citation type="journal article" date="2014" name="Mol. Plant Microbe Interact.">
        <title>The complete genome sequence of Candidatus Liberibacter americanus, associated with citrus Huanglongbing.</title>
        <authorList>
            <person name="Wulff N.A."/>
            <person name="Zhang S."/>
            <person name="Setubal J.C."/>
            <person name="Almeida N.F."/>
            <person name="Martins E.C."/>
            <person name="Harakava R."/>
            <person name="Kumar D."/>
            <person name="Rangel L.T."/>
            <person name="Foissac X."/>
            <person name="Bove J."/>
            <person name="Gabriel D.W."/>
        </authorList>
    </citation>
    <scope>NUCLEOTIDE SEQUENCE [LARGE SCALE GENOMIC DNA]</scope>
    <source>
        <strain evidence="14 15">Sao Paulo</strain>
    </source>
</reference>
<comment type="pathway">
    <text evidence="1">Amino-acid biosynthesis; L-threonine biosynthesis; L-threonine from L-aspartate: step 3/5.</text>
</comment>
<dbReference type="GO" id="GO:0009088">
    <property type="term" value="P:threonine biosynthetic process"/>
    <property type="evidence" value="ECO:0007669"/>
    <property type="project" value="UniProtKB-UniPathway"/>
</dbReference>
<keyword evidence="15" id="KW-1185">Reference proteome</keyword>
<keyword evidence="6" id="KW-0028">Amino-acid biosynthesis</keyword>
<dbReference type="HOGENOM" id="CLU_009116_1_0_5"/>
<keyword evidence="9" id="KW-0486">Methionine biosynthesis</keyword>
<evidence type="ECO:0000256" key="10">
    <source>
        <dbReference type="PIRSR" id="PIRSR000098-1"/>
    </source>
</evidence>
<dbReference type="InterPro" id="IPR016204">
    <property type="entry name" value="HDH"/>
</dbReference>
<dbReference type="STRING" id="1261131.lam_539"/>
<evidence type="ECO:0000256" key="2">
    <source>
        <dbReference type="ARBA" id="ARBA00005062"/>
    </source>
</evidence>
<dbReference type="KEGG" id="lar:lam_539"/>
<dbReference type="UniPathway" id="UPA00050">
    <property type="reaction ID" value="UER00063"/>
</dbReference>
<gene>
    <name evidence="14" type="primary">thrA</name>
    <name evidence="14" type="ORF">lam_539</name>
</gene>
<dbReference type="InterPro" id="IPR005106">
    <property type="entry name" value="Asp/hSer_DH_NAD-bd"/>
</dbReference>
<dbReference type="RefSeq" id="WP_007557259.1">
    <property type="nucleotide sequence ID" value="NC_022793.1"/>
</dbReference>
<evidence type="ECO:0000256" key="1">
    <source>
        <dbReference type="ARBA" id="ARBA00005056"/>
    </source>
</evidence>
<comment type="pathway">
    <text evidence="2">Amino-acid biosynthesis; L-methionine biosynthesis via de novo pathway; L-homoserine from L-aspartate: step 3/3.</text>
</comment>
<evidence type="ECO:0000256" key="6">
    <source>
        <dbReference type="ARBA" id="ARBA00022605"/>
    </source>
</evidence>
<evidence type="ECO:0000259" key="13">
    <source>
        <dbReference type="Pfam" id="PF03447"/>
    </source>
</evidence>
<feature type="binding site" evidence="11">
    <location>
        <position position="192"/>
    </location>
    <ligand>
        <name>L-homoserine</name>
        <dbReference type="ChEBI" id="CHEBI:57476"/>
    </ligand>
</feature>
<dbReference type="EC" id="1.1.1.3" evidence="4"/>
<evidence type="ECO:0000256" key="7">
    <source>
        <dbReference type="ARBA" id="ARBA00022697"/>
    </source>
</evidence>
<dbReference type="InterPro" id="IPR001342">
    <property type="entry name" value="HDH_cat"/>
</dbReference>
<evidence type="ECO:0000256" key="3">
    <source>
        <dbReference type="ARBA" id="ARBA00006753"/>
    </source>
</evidence>
<dbReference type="PATRIC" id="fig|1261131.3.peg.513"/>
<dbReference type="Pfam" id="PF03447">
    <property type="entry name" value="NAD_binding_3"/>
    <property type="match status" value="1"/>
</dbReference>
<dbReference type="Gene3D" id="3.40.50.720">
    <property type="entry name" value="NAD(P)-binding Rossmann-like Domain"/>
    <property type="match status" value="1"/>
</dbReference>
<comment type="similarity">
    <text evidence="3">Belongs to the homoserine dehydrogenase family.</text>
</comment>
<keyword evidence="8" id="KW-0560">Oxidoreductase</keyword>
<dbReference type="NCBIfam" id="NF004976">
    <property type="entry name" value="PRK06349.1"/>
    <property type="match status" value="1"/>
</dbReference>
<dbReference type="PANTHER" id="PTHR43331">
    <property type="entry name" value="HOMOSERINE DEHYDROGENASE"/>
    <property type="match status" value="1"/>
</dbReference>
<feature type="domain" description="Aspartate/homoserine dehydrogenase NAD-binding" evidence="13">
    <location>
        <begin position="11"/>
        <end position="130"/>
    </location>
</feature>